<feature type="domain" description="C-type lectin" evidence="1">
    <location>
        <begin position="62"/>
        <end position="108"/>
    </location>
</feature>
<name>A0A9D4JLC1_DREPO</name>
<dbReference type="Proteomes" id="UP000828390">
    <property type="component" value="Unassembled WGS sequence"/>
</dbReference>
<evidence type="ECO:0000313" key="3">
    <source>
        <dbReference type="Proteomes" id="UP000828390"/>
    </source>
</evidence>
<dbReference type="PROSITE" id="PS50041">
    <property type="entry name" value="C_TYPE_LECTIN_2"/>
    <property type="match status" value="1"/>
</dbReference>
<sequence>MVLYKIKKVSIKANLVYWYTKNNTQNIPIQSRPSITCKSLNLFNQKALPKCPAGARKLITGNDTSCYTFHITALSWYEAVKVCKSEAPNGHLVSVNSRKEQEFLVDTIQTDSGNNLEFIVNYTYFIFIEL</sequence>
<organism evidence="2 3">
    <name type="scientific">Dreissena polymorpha</name>
    <name type="common">Zebra mussel</name>
    <name type="synonym">Mytilus polymorpha</name>
    <dbReference type="NCBI Taxonomy" id="45954"/>
    <lineage>
        <taxon>Eukaryota</taxon>
        <taxon>Metazoa</taxon>
        <taxon>Spiralia</taxon>
        <taxon>Lophotrochozoa</taxon>
        <taxon>Mollusca</taxon>
        <taxon>Bivalvia</taxon>
        <taxon>Autobranchia</taxon>
        <taxon>Heteroconchia</taxon>
        <taxon>Euheterodonta</taxon>
        <taxon>Imparidentia</taxon>
        <taxon>Neoheterodontei</taxon>
        <taxon>Myida</taxon>
        <taxon>Dreissenoidea</taxon>
        <taxon>Dreissenidae</taxon>
        <taxon>Dreissena</taxon>
    </lineage>
</organism>
<gene>
    <name evidence="2" type="ORF">DPMN_118079</name>
</gene>
<dbReference type="InterPro" id="IPR001304">
    <property type="entry name" value="C-type_lectin-like"/>
</dbReference>
<dbReference type="Gene3D" id="3.10.100.10">
    <property type="entry name" value="Mannose-Binding Protein A, subunit A"/>
    <property type="match status" value="1"/>
</dbReference>
<keyword evidence="3" id="KW-1185">Reference proteome</keyword>
<reference evidence="2" key="1">
    <citation type="journal article" date="2019" name="bioRxiv">
        <title>The Genome of the Zebra Mussel, Dreissena polymorpha: A Resource for Invasive Species Research.</title>
        <authorList>
            <person name="McCartney M.A."/>
            <person name="Auch B."/>
            <person name="Kono T."/>
            <person name="Mallez S."/>
            <person name="Zhang Y."/>
            <person name="Obille A."/>
            <person name="Becker A."/>
            <person name="Abrahante J.E."/>
            <person name="Garbe J."/>
            <person name="Badalamenti J.P."/>
            <person name="Herman A."/>
            <person name="Mangelson H."/>
            <person name="Liachko I."/>
            <person name="Sullivan S."/>
            <person name="Sone E.D."/>
            <person name="Koren S."/>
            <person name="Silverstein K.A.T."/>
            <person name="Beckman K.B."/>
            <person name="Gohl D.M."/>
        </authorList>
    </citation>
    <scope>NUCLEOTIDE SEQUENCE</scope>
    <source>
        <strain evidence="2">Duluth1</strain>
        <tissue evidence="2">Whole animal</tissue>
    </source>
</reference>
<dbReference type="Pfam" id="PF00059">
    <property type="entry name" value="Lectin_C"/>
    <property type="match status" value="1"/>
</dbReference>
<dbReference type="InterPro" id="IPR016186">
    <property type="entry name" value="C-type_lectin-like/link_sf"/>
</dbReference>
<proteinExistence type="predicted"/>
<dbReference type="EMBL" id="JAIWYP010000005">
    <property type="protein sequence ID" value="KAH3816561.1"/>
    <property type="molecule type" value="Genomic_DNA"/>
</dbReference>
<protein>
    <recommendedName>
        <fullName evidence="1">C-type lectin domain-containing protein</fullName>
    </recommendedName>
</protein>
<dbReference type="AlphaFoldDB" id="A0A9D4JLC1"/>
<dbReference type="InterPro" id="IPR016187">
    <property type="entry name" value="CTDL_fold"/>
</dbReference>
<evidence type="ECO:0000313" key="2">
    <source>
        <dbReference type="EMBL" id="KAH3816561.1"/>
    </source>
</evidence>
<evidence type="ECO:0000259" key="1">
    <source>
        <dbReference type="PROSITE" id="PS50041"/>
    </source>
</evidence>
<dbReference type="SUPFAM" id="SSF56436">
    <property type="entry name" value="C-type lectin-like"/>
    <property type="match status" value="1"/>
</dbReference>
<comment type="caution">
    <text evidence="2">The sequence shown here is derived from an EMBL/GenBank/DDBJ whole genome shotgun (WGS) entry which is preliminary data.</text>
</comment>
<dbReference type="CDD" id="cd00037">
    <property type="entry name" value="CLECT"/>
    <property type="match status" value="1"/>
</dbReference>
<reference evidence="2" key="2">
    <citation type="submission" date="2020-11" db="EMBL/GenBank/DDBJ databases">
        <authorList>
            <person name="McCartney M.A."/>
            <person name="Auch B."/>
            <person name="Kono T."/>
            <person name="Mallez S."/>
            <person name="Becker A."/>
            <person name="Gohl D.M."/>
            <person name="Silverstein K.A.T."/>
            <person name="Koren S."/>
            <person name="Bechman K.B."/>
            <person name="Herman A."/>
            <person name="Abrahante J.E."/>
            <person name="Garbe J."/>
        </authorList>
    </citation>
    <scope>NUCLEOTIDE SEQUENCE</scope>
    <source>
        <strain evidence="2">Duluth1</strain>
        <tissue evidence="2">Whole animal</tissue>
    </source>
</reference>
<accession>A0A9D4JLC1</accession>